<dbReference type="SMART" id="SM00478">
    <property type="entry name" value="ENDO3c"/>
    <property type="match status" value="1"/>
</dbReference>
<evidence type="ECO:0000256" key="14">
    <source>
        <dbReference type="RuleBase" id="RU365096"/>
    </source>
</evidence>
<dbReference type="EC" id="3.2.2.31" evidence="4 14"/>
<evidence type="ECO:0000256" key="3">
    <source>
        <dbReference type="ARBA" id="ARBA00008343"/>
    </source>
</evidence>
<comment type="function">
    <text evidence="2">Adenine glycosylase active on G-A mispairs. MutY also corrects error-prone DNA synthesis past GO lesions which are due to the oxidatively damaged form of guanine: 7,8-dihydro-8-oxoguanine (8-oxo-dGTP).</text>
</comment>
<keyword evidence="10 14" id="KW-0408">Iron</keyword>
<accession>U3U7D0</accession>
<dbReference type="InterPro" id="IPR015797">
    <property type="entry name" value="NUDIX_hydrolase-like_dom_sf"/>
</dbReference>
<gene>
    <name evidence="15" type="primary">mutY</name>
    <name evidence="15" type="ORF">HHS_03220</name>
</gene>
<keyword evidence="9" id="KW-0378">Hydrolase</keyword>
<dbReference type="SUPFAM" id="SSF55811">
    <property type="entry name" value="Nudix"/>
    <property type="match status" value="1"/>
</dbReference>
<dbReference type="GO" id="GO:0034039">
    <property type="term" value="F:8-oxo-7,8-dihydroguanine DNA N-glycosylase activity"/>
    <property type="evidence" value="ECO:0007669"/>
    <property type="project" value="TreeGrafter"/>
</dbReference>
<dbReference type="PANTHER" id="PTHR42944">
    <property type="entry name" value="ADENINE DNA GLYCOSYLASE"/>
    <property type="match status" value="1"/>
</dbReference>
<keyword evidence="12" id="KW-0234">DNA repair</keyword>
<evidence type="ECO:0000313" key="15">
    <source>
        <dbReference type="EMBL" id="BAO00292.1"/>
    </source>
</evidence>
<dbReference type="GO" id="GO:0006284">
    <property type="term" value="P:base-excision repair"/>
    <property type="evidence" value="ECO:0007669"/>
    <property type="project" value="UniProtKB-UniRule"/>
</dbReference>
<dbReference type="Pfam" id="PF00730">
    <property type="entry name" value="HhH-GPD"/>
    <property type="match status" value="1"/>
</dbReference>
<evidence type="ECO:0000256" key="2">
    <source>
        <dbReference type="ARBA" id="ARBA00002933"/>
    </source>
</evidence>
<keyword evidence="7" id="KW-0479">Metal-binding</keyword>
<dbReference type="EMBL" id="AP012554">
    <property type="protein sequence ID" value="BAO00292.1"/>
    <property type="molecule type" value="Genomic_DNA"/>
</dbReference>
<comment type="catalytic activity">
    <reaction evidence="1 14">
        <text>Hydrolyzes free adenine bases from 7,8-dihydro-8-oxoguanine:adenine mismatched double-stranded DNA, leaving an apurinic site.</text>
        <dbReference type="EC" id="3.2.2.31"/>
    </reaction>
</comment>
<keyword evidence="16" id="KW-1185">Reference proteome</keyword>
<dbReference type="InterPro" id="IPR000445">
    <property type="entry name" value="HhH_motif"/>
</dbReference>
<dbReference type="PANTHER" id="PTHR42944:SF1">
    <property type="entry name" value="ADENINE DNA GLYCOSYLASE"/>
    <property type="match status" value="1"/>
</dbReference>
<dbReference type="GO" id="GO:0006298">
    <property type="term" value="P:mismatch repair"/>
    <property type="evidence" value="ECO:0007669"/>
    <property type="project" value="TreeGrafter"/>
</dbReference>
<keyword evidence="13 14" id="KW-0326">Glycosidase</keyword>
<dbReference type="STRING" id="1235990.BMSBPS_0794"/>
<dbReference type="InterPro" id="IPR003265">
    <property type="entry name" value="HhH-GPD_domain"/>
</dbReference>
<dbReference type="GO" id="GO:0051539">
    <property type="term" value="F:4 iron, 4 sulfur cluster binding"/>
    <property type="evidence" value="ECO:0007669"/>
    <property type="project" value="UniProtKB-UniRule"/>
</dbReference>
<keyword evidence="8 14" id="KW-0227">DNA damage</keyword>
<dbReference type="RefSeq" id="WP_022564311.1">
    <property type="nucleotide sequence ID" value="NZ_CP010907.1"/>
</dbReference>
<evidence type="ECO:0000256" key="1">
    <source>
        <dbReference type="ARBA" id="ARBA00000843"/>
    </source>
</evidence>
<dbReference type="FunFam" id="1.10.340.30:FF:000002">
    <property type="entry name" value="Adenine DNA glycosylase"/>
    <property type="match status" value="1"/>
</dbReference>
<evidence type="ECO:0000256" key="9">
    <source>
        <dbReference type="ARBA" id="ARBA00022801"/>
    </source>
</evidence>
<organism evidence="15 16">
    <name type="scientific">Candidatus Pantoea carbekii</name>
    <dbReference type="NCBI Taxonomy" id="1235990"/>
    <lineage>
        <taxon>Bacteria</taxon>
        <taxon>Pseudomonadati</taxon>
        <taxon>Pseudomonadota</taxon>
        <taxon>Gammaproteobacteria</taxon>
        <taxon>Enterobacterales</taxon>
        <taxon>Erwiniaceae</taxon>
        <taxon>Pantoea</taxon>
    </lineage>
</organism>
<evidence type="ECO:0000256" key="11">
    <source>
        <dbReference type="ARBA" id="ARBA00023014"/>
    </source>
</evidence>
<keyword evidence="6" id="KW-0004">4Fe-4S</keyword>
<dbReference type="Gene3D" id="1.10.340.30">
    <property type="entry name" value="Hypothetical protein, domain 2"/>
    <property type="match status" value="1"/>
</dbReference>
<dbReference type="KEGG" id="hhs:HHS_03220"/>
<dbReference type="Gene3D" id="3.90.79.10">
    <property type="entry name" value="Nucleoside Triphosphate Pyrophosphohydrolase"/>
    <property type="match status" value="1"/>
</dbReference>
<evidence type="ECO:0000313" key="16">
    <source>
        <dbReference type="Proteomes" id="UP000016900"/>
    </source>
</evidence>
<dbReference type="KEGG" id="pck:BMSBPS_0794"/>
<evidence type="ECO:0000256" key="7">
    <source>
        <dbReference type="ARBA" id="ARBA00022723"/>
    </source>
</evidence>
<dbReference type="Proteomes" id="UP000016900">
    <property type="component" value="Chromosome"/>
</dbReference>
<name>U3U7D0_9GAMM</name>
<dbReference type="InterPro" id="IPR011257">
    <property type="entry name" value="DNA_glycosylase"/>
</dbReference>
<dbReference type="CDD" id="cd00056">
    <property type="entry name" value="ENDO3c"/>
    <property type="match status" value="1"/>
</dbReference>
<dbReference type="NCBIfam" id="NF008132">
    <property type="entry name" value="PRK10880.1"/>
    <property type="match status" value="1"/>
</dbReference>
<dbReference type="OrthoDB" id="9802365at2"/>
<proteinExistence type="inferred from homology"/>
<evidence type="ECO:0000256" key="6">
    <source>
        <dbReference type="ARBA" id="ARBA00022485"/>
    </source>
</evidence>
<evidence type="ECO:0000256" key="12">
    <source>
        <dbReference type="ARBA" id="ARBA00023204"/>
    </source>
</evidence>
<dbReference type="InterPro" id="IPR044298">
    <property type="entry name" value="MIG/MutY"/>
</dbReference>
<dbReference type="CDD" id="cd03431">
    <property type="entry name" value="NUDIX_DNA_Glycosylase_C-MutY"/>
    <property type="match status" value="1"/>
</dbReference>
<evidence type="ECO:0000256" key="8">
    <source>
        <dbReference type="ARBA" id="ARBA00022763"/>
    </source>
</evidence>
<evidence type="ECO:0000256" key="13">
    <source>
        <dbReference type="ARBA" id="ARBA00023295"/>
    </source>
</evidence>
<keyword evidence="11" id="KW-0411">Iron-sulfur</keyword>
<reference evidence="15 16" key="1">
    <citation type="submission" date="2012-10" db="EMBL/GenBank/DDBJ databases">
        <title>Genome sequence of the symbiont of the pentatomidae stink bug Halyomorpha halys.</title>
        <authorList>
            <person name="Kobayashi H."/>
            <person name="Fujii-Muramatsu R."/>
            <person name="Takeishi K."/>
            <person name="Noda H."/>
        </authorList>
    </citation>
    <scope>NUCLEOTIDE SEQUENCE [LARGE SCALE GENOMIC DNA]</scope>
</reference>
<dbReference type="eggNOG" id="COG1194">
    <property type="taxonomic scope" value="Bacteria"/>
</dbReference>
<dbReference type="SUPFAM" id="SSF48150">
    <property type="entry name" value="DNA-glycosylase"/>
    <property type="match status" value="1"/>
</dbReference>
<dbReference type="InterPro" id="IPR029119">
    <property type="entry name" value="MutY_C"/>
</dbReference>
<dbReference type="Pfam" id="PF00633">
    <property type="entry name" value="HHH"/>
    <property type="match status" value="1"/>
</dbReference>
<dbReference type="FunFam" id="1.10.1670.10:FF:000002">
    <property type="entry name" value="Adenine DNA glycosylase"/>
    <property type="match status" value="1"/>
</dbReference>
<evidence type="ECO:0000256" key="4">
    <source>
        <dbReference type="ARBA" id="ARBA00012045"/>
    </source>
</evidence>
<dbReference type="Pfam" id="PF14815">
    <property type="entry name" value="NUDIX_4"/>
    <property type="match status" value="1"/>
</dbReference>
<dbReference type="PATRIC" id="fig|1235990.3.peg.321"/>
<dbReference type="GO" id="GO:0035485">
    <property type="term" value="F:adenine/guanine mispair binding"/>
    <property type="evidence" value="ECO:0007669"/>
    <property type="project" value="TreeGrafter"/>
</dbReference>
<evidence type="ECO:0000256" key="5">
    <source>
        <dbReference type="ARBA" id="ARBA00022023"/>
    </source>
</evidence>
<dbReference type="InterPro" id="IPR023170">
    <property type="entry name" value="HhH_base_excis_C"/>
</dbReference>
<protein>
    <recommendedName>
        <fullName evidence="5 14">Adenine DNA glycosylase</fullName>
        <ecNumber evidence="4 14">3.2.2.31</ecNumber>
    </recommendedName>
</protein>
<comment type="cofactor">
    <cofactor evidence="14">
        <name>[4Fe-4S] cluster</name>
        <dbReference type="ChEBI" id="CHEBI:49883"/>
    </cofactor>
    <text evidence="14">Binds 1 [4Fe-4S] cluster.</text>
</comment>
<evidence type="ECO:0000256" key="10">
    <source>
        <dbReference type="ARBA" id="ARBA00023004"/>
    </source>
</evidence>
<comment type="similarity">
    <text evidence="3 14">Belongs to the Nth/MutY family.</text>
</comment>
<dbReference type="GO" id="GO:0000701">
    <property type="term" value="F:purine-specific mismatch base pair DNA N-glycosylase activity"/>
    <property type="evidence" value="ECO:0007669"/>
    <property type="project" value="UniProtKB-EC"/>
</dbReference>
<sequence length="354" mass="41220">MIQKAQFALFLLKWYEHFGRKNLPWQIEKTPYKVWLSEIMLQQTQVKTVIPYFQRFIVRFPTITDLSIASLDEVLYLWSGLGYYARARNLHQTAKLIVDKYDGQFPNQYDQLLAMPGIGRSTAGAILSLSFGLHFPILDGNVKRVLSRCYAVNGLPGSKEIQKRLWKISENITPIEKVGLFNQAMMDLGALICTRCHPKCNICPLHDVCIAYKDGNWSHYPTKRSKKQLPNYTNFFLIIQHGEKVWLERRPLIDGLWAGLFCFPKFNKEIELIDWLKQRNIKIYPRKLNSFKHIFSHFYLHIVPMWLILPSFNLLIEDKGSAWYDLINPLSVGLAAPVKKLLNKLKNNLLHTTP</sequence>
<dbReference type="GO" id="GO:0046872">
    <property type="term" value="F:metal ion binding"/>
    <property type="evidence" value="ECO:0007669"/>
    <property type="project" value="UniProtKB-UniRule"/>
</dbReference>
<dbReference type="Gene3D" id="1.10.1670.10">
    <property type="entry name" value="Helix-hairpin-Helix base-excision DNA repair enzymes (C-terminal)"/>
    <property type="match status" value="1"/>
</dbReference>
<dbReference type="InterPro" id="IPR005760">
    <property type="entry name" value="A/G_AdeGlyc_MutY"/>
</dbReference>
<dbReference type="AlphaFoldDB" id="U3U7D0"/>
<dbReference type="GO" id="GO:0032357">
    <property type="term" value="F:oxidized purine DNA binding"/>
    <property type="evidence" value="ECO:0007669"/>
    <property type="project" value="TreeGrafter"/>
</dbReference>
<dbReference type="NCBIfam" id="TIGR01084">
    <property type="entry name" value="mutY"/>
    <property type="match status" value="1"/>
</dbReference>